<organism evidence="2 3">
    <name type="scientific">Paratrimastix pyriformis</name>
    <dbReference type="NCBI Taxonomy" id="342808"/>
    <lineage>
        <taxon>Eukaryota</taxon>
        <taxon>Metamonada</taxon>
        <taxon>Preaxostyla</taxon>
        <taxon>Paratrimastigidae</taxon>
        <taxon>Paratrimastix</taxon>
    </lineage>
</organism>
<dbReference type="InterPro" id="IPR023214">
    <property type="entry name" value="HAD_sf"/>
</dbReference>
<evidence type="ECO:0000313" key="3">
    <source>
        <dbReference type="Proteomes" id="UP001141327"/>
    </source>
</evidence>
<dbReference type="Proteomes" id="UP001141327">
    <property type="component" value="Unassembled WGS sequence"/>
</dbReference>
<dbReference type="PIRSF" id="PIRSF000915">
    <property type="entry name" value="PGP-type_phosphatase"/>
    <property type="match status" value="1"/>
</dbReference>
<dbReference type="NCBIfam" id="TIGR01460">
    <property type="entry name" value="HAD-SF-IIA"/>
    <property type="match status" value="1"/>
</dbReference>
<sequence>MATVNAHPGCTPSAELAELARRFDVWMFDCDGVLWNEDVVVPGAADFIAHLHRLGKRTFFVTNNATKTRKMYVSKFASFGIEASEEDIIGSGWATGRYLTSLGKTDPHPPRNILVVGEAPLVEELRAVGLNVVGGSEEPRESFVSTKTPPDQVDAVVVGLDRGFNFARLARAQRAILGGARFIATNTDHSLPTLPYHTPGAGSLVAAVATATDREPTVIGKPSRHMFEPILEMLLPGHAAASPAQRAAFLSKCIMVGDRLQTDIAFAHQAGVASVLVLTGISTAQDGRQAPEEMRPTYIAHSVAALVPTN</sequence>
<keyword evidence="1" id="KW-0378">Hydrolase</keyword>
<dbReference type="PANTHER" id="PTHR19288:SF93">
    <property type="entry name" value="FI11325P-RELATED"/>
    <property type="match status" value="1"/>
</dbReference>
<evidence type="ECO:0000313" key="2">
    <source>
        <dbReference type="EMBL" id="KAJ4454986.1"/>
    </source>
</evidence>
<evidence type="ECO:0000256" key="1">
    <source>
        <dbReference type="ARBA" id="ARBA00022801"/>
    </source>
</evidence>
<dbReference type="InterPro" id="IPR006357">
    <property type="entry name" value="HAD-SF_hydro_IIA"/>
</dbReference>
<reference evidence="2" key="1">
    <citation type="journal article" date="2022" name="bioRxiv">
        <title>Genomics of Preaxostyla Flagellates Illuminates Evolutionary Transitions and the Path Towards Mitochondrial Loss.</title>
        <authorList>
            <person name="Novak L.V.F."/>
            <person name="Treitli S.C."/>
            <person name="Pyrih J."/>
            <person name="Halakuc P."/>
            <person name="Pipaliya S.V."/>
            <person name="Vacek V."/>
            <person name="Brzon O."/>
            <person name="Soukal P."/>
            <person name="Eme L."/>
            <person name="Dacks J.B."/>
            <person name="Karnkowska A."/>
            <person name="Elias M."/>
            <person name="Hampl V."/>
        </authorList>
    </citation>
    <scope>NUCLEOTIDE SEQUENCE</scope>
    <source>
        <strain evidence="2">RCP-MX</strain>
    </source>
</reference>
<dbReference type="InterPro" id="IPR006349">
    <property type="entry name" value="PGP_euk"/>
</dbReference>
<keyword evidence="3" id="KW-1185">Reference proteome</keyword>
<accession>A0ABQ8U981</accession>
<protein>
    <submittedName>
        <fullName evidence="2">2-phosphoglycolate phosphatase</fullName>
    </submittedName>
</protein>
<dbReference type="Pfam" id="PF13242">
    <property type="entry name" value="Hydrolase_like"/>
    <property type="match status" value="1"/>
</dbReference>
<gene>
    <name evidence="2" type="ORF">PAPYR_10163</name>
</gene>
<dbReference type="PANTHER" id="PTHR19288">
    <property type="entry name" value="4-NITROPHENYLPHOSPHATASE-RELATED"/>
    <property type="match status" value="1"/>
</dbReference>
<dbReference type="EMBL" id="JAPMOS010000125">
    <property type="protein sequence ID" value="KAJ4454986.1"/>
    <property type="molecule type" value="Genomic_DNA"/>
</dbReference>
<dbReference type="SUPFAM" id="SSF56784">
    <property type="entry name" value="HAD-like"/>
    <property type="match status" value="1"/>
</dbReference>
<dbReference type="NCBIfam" id="TIGR01452">
    <property type="entry name" value="PGP_euk"/>
    <property type="match status" value="1"/>
</dbReference>
<name>A0ABQ8U981_9EUKA</name>
<dbReference type="Pfam" id="PF13344">
    <property type="entry name" value="Hydrolase_6"/>
    <property type="match status" value="1"/>
</dbReference>
<dbReference type="InterPro" id="IPR036412">
    <property type="entry name" value="HAD-like_sf"/>
</dbReference>
<proteinExistence type="predicted"/>
<dbReference type="Gene3D" id="3.40.50.1000">
    <property type="entry name" value="HAD superfamily/HAD-like"/>
    <property type="match status" value="2"/>
</dbReference>
<comment type="caution">
    <text evidence="2">The sequence shown here is derived from an EMBL/GenBank/DDBJ whole genome shotgun (WGS) entry which is preliminary data.</text>
</comment>